<dbReference type="InterPro" id="IPR003802">
    <property type="entry name" value="Sporulation_regulator_WhiA"/>
</dbReference>
<evidence type="ECO:0000256" key="3">
    <source>
        <dbReference type="ARBA" id="ARBA00023306"/>
    </source>
</evidence>
<dbReference type="Pfam" id="PF02650">
    <property type="entry name" value="HTH_WhiA"/>
    <property type="match status" value="1"/>
</dbReference>
<dbReference type="InterPro" id="IPR039518">
    <property type="entry name" value="WhiA_LAGLIDADG_dom"/>
</dbReference>
<accession>A0ABV1H6R2</accession>
<evidence type="ECO:0000259" key="5">
    <source>
        <dbReference type="Pfam" id="PF02650"/>
    </source>
</evidence>
<dbReference type="Pfam" id="PF10298">
    <property type="entry name" value="WhiA_N"/>
    <property type="match status" value="1"/>
</dbReference>
<evidence type="ECO:0000256" key="1">
    <source>
        <dbReference type="ARBA" id="ARBA00022618"/>
    </source>
</evidence>
<reference evidence="8" key="1">
    <citation type="submission" date="2024-03" db="EMBL/GenBank/DDBJ databases">
        <title>Human intestinal bacterial collection.</title>
        <authorList>
            <person name="Pauvert C."/>
            <person name="Hitch T.C.A."/>
            <person name="Clavel T."/>
        </authorList>
    </citation>
    <scope>NUCLEOTIDE SEQUENCE [LARGE SCALE GENOMIC DNA]</scope>
    <source>
        <strain evidence="8">CLA-AA-H89B</strain>
    </source>
</reference>
<evidence type="ECO:0000256" key="2">
    <source>
        <dbReference type="ARBA" id="ARBA00023125"/>
    </source>
</evidence>
<dbReference type="NCBIfam" id="TIGR00647">
    <property type="entry name" value="DNA_bind_WhiA"/>
    <property type="match status" value="1"/>
</dbReference>
<dbReference type="Proteomes" id="UP001546774">
    <property type="component" value="Unassembled WGS sequence"/>
</dbReference>
<dbReference type="EMBL" id="JBBMFS010000008">
    <property type="protein sequence ID" value="MEQ2555381.1"/>
    <property type="molecule type" value="Genomic_DNA"/>
</dbReference>
<keyword evidence="2 4" id="KW-0238">DNA-binding</keyword>
<dbReference type="InterPro" id="IPR027434">
    <property type="entry name" value="Homing_endonucl"/>
</dbReference>
<dbReference type="SUPFAM" id="SSF55608">
    <property type="entry name" value="Homing endonucleases"/>
    <property type="match status" value="1"/>
</dbReference>
<evidence type="ECO:0000259" key="7">
    <source>
        <dbReference type="Pfam" id="PF14527"/>
    </source>
</evidence>
<keyword evidence="1 4" id="KW-0132">Cell division</keyword>
<dbReference type="PANTHER" id="PTHR37307">
    <property type="entry name" value="CELL DIVISION PROTEIN WHIA-RELATED"/>
    <property type="match status" value="1"/>
</dbReference>
<protein>
    <recommendedName>
        <fullName evidence="4">Probable cell division protein WhiA</fullName>
    </recommendedName>
</protein>
<feature type="domain" description="Sporulation transcription regulator WhiA N-terminal" evidence="6">
    <location>
        <begin position="19"/>
        <end position="100"/>
    </location>
</feature>
<dbReference type="InterPro" id="IPR018478">
    <property type="entry name" value="Sporu_reg_WhiA_N_dom"/>
</dbReference>
<comment type="function">
    <text evidence="4">Involved in cell division and chromosome segregation.</text>
</comment>
<proteinExistence type="inferred from homology"/>
<evidence type="ECO:0000256" key="4">
    <source>
        <dbReference type="HAMAP-Rule" id="MF_01420"/>
    </source>
</evidence>
<evidence type="ECO:0000259" key="6">
    <source>
        <dbReference type="Pfam" id="PF10298"/>
    </source>
</evidence>
<dbReference type="Gene3D" id="3.10.28.10">
    <property type="entry name" value="Homing endonucleases"/>
    <property type="match status" value="1"/>
</dbReference>
<organism evidence="8 9">
    <name type="scientific">Lachnospira intestinalis</name>
    <dbReference type="NCBI Taxonomy" id="3133158"/>
    <lineage>
        <taxon>Bacteria</taxon>
        <taxon>Bacillati</taxon>
        <taxon>Bacillota</taxon>
        <taxon>Clostridia</taxon>
        <taxon>Lachnospirales</taxon>
        <taxon>Lachnospiraceae</taxon>
        <taxon>Lachnospira</taxon>
    </lineage>
</organism>
<comment type="similarity">
    <text evidence="4">Belongs to the WhiA family.</text>
</comment>
<dbReference type="Pfam" id="PF14527">
    <property type="entry name" value="LAGLIDADG_WhiA"/>
    <property type="match status" value="1"/>
</dbReference>
<evidence type="ECO:0000313" key="8">
    <source>
        <dbReference type="EMBL" id="MEQ2555381.1"/>
    </source>
</evidence>
<evidence type="ECO:0000313" key="9">
    <source>
        <dbReference type="Proteomes" id="UP001546774"/>
    </source>
</evidence>
<dbReference type="HAMAP" id="MF_01420">
    <property type="entry name" value="HTH_type_WhiA"/>
    <property type="match status" value="1"/>
</dbReference>
<keyword evidence="9" id="KW-1185">Reference proteome</keyword>
<sequence>MSFSSEVKEELGKRLDTARHCQIAEFAAIMAFCGKMRSDSGEEMQIEVMTENEVVLRKFILLAESIFEMEEHDFVIEHEGKKNSLIHVYIKEPVYVTKILMTLKWCDEQFTQIEPVFVHPILVQKECCKKAFIRGAYLAAGSISDPNKFYHYEIVCEYEEDAVQLQELLLYFELDAKVIQRKRNYIVYLKEGNNITDVLNLMGAVVSQMNLYNIMILKGMRNDVNRKVNCETANLNKTIEAAVKQIRDIEYLRDTVGLESLSDGLRQVAYVRLENPDMNLKDIGERLNPTVGKSGVNHRLRKISEMAEQLRGEA</sequence>
<keyword evidence="3 4" id="KW-0131">Cell cycle</keyword>
<feature type="domain" description="WhiA LAGLIDADG-like" evidence="7">
    <location>
        <begin position="130"/>
        <end position="221"/>
    </location>
</feature>
<comment type="caution">
    <text evidence="8">The sequence shown here is derived from an EMBL/GenBank/DDBJ whole genome shotgun (WGS) entry which is preliminary data.</text>
</comment>
<name>A0ABV1H6R2_9FIRM</name>
<dbReference type="GO" id="GO:0003677">
    <property type="term" value="F:DNA binding"/>
    <property type="evidence" value="ECO:0007669"/>
    <property type="project" value="UniProtKB-KW"/>
</dbReference>
<feature type="domain" description="Sporulation regulator WhiA C-terminal" evidence="5">
    <location>
        <begin position="224"/>
        <end position="307"/>
    </location>
</feature>
<gene>
    <name evidence="4 8" type="primary">whiA</name>
    <name evidence="8" type="ORF">WMO37_10230</name>
</gene>
<dbReference type="PANTHER" id="PTHR37307:SF1">
    <property type="entry name" value="CELL DIVISION PROTEIN WHIA-RELATED"/>
    <property type="match status" value="1"/>
</dbReference>
<dbReference type="InterPro" id="IPR023054">
    <property type="entry name" value="Sporulation_regulator_WhiA_C"/>
</dbReference>